<keyword evidence="9" id="KW-1185">Reference proteome</keyword>
<evidence type="ECO:0000256" key="1">
    <source>
        <dbReference type="ARBA" id="ARBA00006762"/>
    </source>
</evidence>
<feature type="compositionally biased region" description="Low complexity" evidence="6">
    <location>
        <begin position="283"/>
        <end position="298"/>
    </location>
</feature>
<dbReference type="GO" id="GO:0005680">
    <property type="term" value="C:anaphase-promoting complex"/>
    <property type="evidence" value="ECO:0007669"/>
    <property type="project" value="InterPro"/>
</dbReference>
<evidence type="ECO:0000313" key="8">
    <source>
        <dbReference type="EMBL" id="KAK0522084.1"/>
    </source>
</evidence>
<feature type="compositionally biased region" description="Acidic residues" evidence="6">
    <location>
        <begin position="167"/>
        <end position="181"/>
    </location>
</feature>
<dbReference type="AlphaFoldDB" id="A0AAN6G8A9"/>
<proteinExistence type="inferred from homology"/>
<keyword evidence="2" id="KW-0132">Cell division</keyword>
<dbReference type="SMART" id="SM01337">
    <property type="entry name" value="APC10"/>
    <property type="match status" value="1"/>
</dbReference>
<comment type="similarity">
    <text evidence="1">Belongs to the APC10 family.</text>
</comment>
<evidence type="ECO:0000256" key="5">
    <source>
        <dbReference type="ARBA" id="ARBA00023306"/>
    </source>
</evidence>
<dbReference type="InterPro" id="IPR016901">
    <property type="entry name" value="APC10/Doc1"/>
</dbReference>
<keyword evidence="4" id="KW-0833">Ubl conjugation pathway</keyword>
<evidence type="ECO:0000259" key="7">
    <source>
        <dbReference type="PROSITE" id="PS51284"/>
    </source>
</evidence>
<feature type="compositionally biased region" description="Low complexity" evidence="6">
    <location>
        <begin position="336"/>
        <end position="358"/>
    </location>
</feature>
<feature type="region of interest" description="Disordered" evidence="6">
    <location>
        <begin position="145"/>
        <end position="191"/>
    </location>
</feature>
<dbReference type="CDD" id="cd08366">
    <property type="entry name" value="APC10"/>
    <property type="match status" value="1"/>
</dbReference>
<dbReference type="PANTHER" id="PTHR12936">
    <property type="entry name" value="ANAPHASE-PROMOTING COMPLEX 10"/>
    <property type="match status" value="1"/>
</dbReference>
<accession>A0AAN6G8A9</accession>
<dbReference type="PROSITE" id="PS51284">
    <property type="entry name" value="DOC"/>
    <property type="match status" value="1"/>
</dbReference>
<dbReference type="GO" id="GO:0031145">
    <property type="term" value="P:anaphase-promoting complex-dependent catabolic process"/>
    <property type="evidence" value="ECO:0007669"/>
    <property type="project" value="InterPro"/>
</dbReference>
<dbReference type="GO" id="GO:0070979">
    <property type="term" value="P:protein K11-linked ubiquitination"/>
    <property type="evidence" value="ECO:0007669"/>
    <property type="project" value="TreeGrafter"/>
</dbReference>
<dbReference type="EMBL" id="JAPDMQ010000615">
    <property type="protein sequence ID" value="KAK0522084.1"/>
    <property type="molecule type" value="Genomic_DNA"/>
</dbReference>
<feature type="compositionally biased region" description="Acidic residues" evidence="6">
    <location>
        <begin position="304"/>
        <end position="331"/>
    </location>
</feature>
<keyword evidence="3" id="KW-0498">Mitosis</keyword>
<gene>
    <name evidence="8" type="ORF">OC842_006572</name>
</gene>
<evidence type="ECO:0000313" key="9">
    <source>
        <dbReference type="Proteomes" id="UP001176521"/>
    </source>
</evidence>
<organism evidence="8 9">
    <name type="scientific">Tilletia horrida</name>
    <dbReference type="NCBI Taxonomy" id="155126"/>
    <lineage>
        <taxon>Eukaryota</taxon>
        <taxon>Fungi</taxon>
        <taxon>Dikarya</taxon>
        <taxon>Basidiomycota</taxon>
        <taxon>Ustilaginomycotina</taxon>
        <taxon>Exobasidiomycetes</taxon>
        <taxon>Tilletiales</taxon>
        <taxon>Tilletiaceae</taxon>
        <taxon>Tilletia</taxon>
    </lineage>
</organism>
<protein>
    <recommendedName>
        <fullName evidence="7">DOC domain-containing protein</fullName>
    </recommendedName>
</protein>
<dbReference type="GO" id="GO:0051301">
    <property type="term" value="P:cell division"/>
    <property type="evidence" value="ECO:0007669"/>
    <property type="project" value="UniProtKB-KW"/>
</dbReference>
<feature type="domain" description="DOC" evidence="7">
    <location>
        <begin position="7"/>
        <end position="250"/>
    </location>
</feature>
<dbReference type="PANTHER" id="PTHR12936:SF0">
    <property type="entry name" value="ANAPHASE-PROMOTING COMPLEX SUBUNIT 10"/>
    <property type="match status" value="1"/>
</dbReference>
<reference evidence="8" key="1">
    <citation type="journal article" date="2023" name="PhytoFront">
        <title>Draft Genome Resources of Seven Strains of Tilletia horrida, Causal Agent of Kernel Smut of Rice.</title>
        <authorList>
            <person name="Khanal S."/>
            <person name="Antony Babu S."/>
            <person name="Zhou X.G."/>
        </authorList>
    </citation>
    <scope>NUCLEOTIDE SEQUENCE</scope>
    <source>
        <strain evidence="8">TX3</strain>
    </source>
</reference>
<dbReference type="Pfam" id="PF03256">
    <property type="entry name" value="ANAPC10"/>
    <property type="match status" value="1"/>
</dbReference>
<comment type="caution">
    <text evidence="8">The sequence shown here is derived from an EMBL/GenBank/DDBJ whole genome shotgun (WGS) entry which is preliminary data.</text>
</comment>
<evidence type="ECO:0000256" key="2">
    <source>
        <dbReference type="ARBA" id="ARBA00022618"/>
    </source>
</evidence>
<sequence>MVPPTSAGPAPSISQRLFDIRDLATKSDVGRQPGVKWSLSSHKPGNGVQDLLHPDISRLWQSDGTQPHFINIQFPKRTPVTHVAIYLDHKLDDSYTPTKILIKGGTYFHDLVDIRYREFTEPSGWKNFIMVKPNARVPEEAELESYTVAGAPPPGSRSRRGTGEHADGEEEEEEDDDDDEGEQGRRRKQDPTPLVPIHAWLLQICILGNHLNGKDTHVRGIHIFGPPQEVPTALLAPPAPLPSTHQQQQQHGGFVLPAGLGAAQGSDYASALRNGLDRLLAEGSGSGSRARPSRVGAGLVDHDGLEDDDGDDDDDDDDDDDVMRNEGEEDGGERSGAGAAARGAVGAQARSQARVAATARRRTDDTLLPPLSRNLLLGSSVR</sequence>
<feature type="region of interest" description="Disordered" evidence="6">
    <location>
        <begin position="283"/>
        <end position="382"/>
    </location>
</feature>
<feature type="compositionally biased region" description="Low complexity" evidence="6">
    <location>
        <begin position="367"/>
        <end position="382"/>
    </location>
</feature>
<dbReference type="InterPro" id="IPR008979">
    <property type="entry name" value="Galactose-bd-like_sf"/>
</dbReference>
<dbReference type="SUPFAM" id="SSF49785">
    <property type="entry name" value="Galactose-binding domain-like"/>
    <property type="match status" value="1"/>
</dbReference>
<name>A0AAN6G8A9_9BASI</name>
<evidence type="ECO:0000256" key="3">
    <source>
        <dbReference type="ARBA" id="ARBA00022776"/>
    </source>
</evidence>
<dbReference type="Gene3D" id="2.60.120.260">
    <property type="entry name" value="Galactose-binding domain-like"/>
    <property type="match status" value="1"/>
</dbReference>
<dbReference type="Proteomes" id="UP001176521">
    <property type="component" value="Unassembled WGS sequence"/>
</dbReference>
<evidence type="ECO:0000256" key="6">
    <source>
        <dbReference type="SAM" id="MobiDB-lite"/>
    </source>
</evidence>
<evidence type="ECO:0000256" key="4">
    <source>
        <dbReference type="ARBA" id="ARBA00022786"/>
    </source>
</evidence>
<keyword evidence="5" id="KW-0131">Cell cycle</keyword>
<dbReference type="InterPro" id="IPR004939">
    <property type="entry name" value="APC_su10/DOC_dom"/>
</dbReference>